<keyword evidence="4" id="KW-0472">Membrane</keyword>
<keyword evidence="1" id="KW-0479">Metal-binding</keyword>
<dbReference type="GO" id="GO:0004842">
    <property type="term" value="F:ubiquitin-protein transferase activity"/>
    <property type="evidence" value="ECO:0000318"/>
    <property type="project" value="GO_Central"/>
</dbReference>
<keyword evidence="7" id="KW-1185">Reference proteome</keyword>
<evidence type="ECO:0000256" key="1">
    <source>
        <dbReference type="ARBA" id="ARBA00022723"/>
    </source>
</evidence>
<keyword evidence="4" id="KW-0812">Transmembrane</keyword>
<dbReference type="AlphaFoldDB" id="A0A1U8FCM0"/>
<feature type="transmembrane region" description="Helical" evidence="4">
    <location>
        <begin position="148"/>
        <end position="166"/>
    </location>
</feature>
<evidence type="ECO:0000256" key="3">
    <source>
        <dbReference type="ARBA" id="ARBA00022833"/>
    </source>
</evidence>
<dbReference type="Pfam" id="PF12906">
    <property type="entry name" value="RINGv"/>
    <property type="match status" value="1"/>
</dbReference>
<proteinExistence type="predicted"/>
<feature type="domain" description="RING-CH-type" evidence="5">
    <location>
        <begin position="21"/>
        <end position="83"/>
    </location>
</feature>
<feature type="transmembrane region" description="Helical" evidence="4">
    <location>
        <begin position="178"/>
        <end position="202"/>
    </location>
</feature>
<dbReference type="GO" id="GO:0008270">
    <property type="term" value="F:zinc ion binding"/>
    <property type="evidence" value="ECO:0007669"/>
    <property type="project" value="UniProtKB-KW"/>
</dbReference>
<dbReference type="EMBL" id="AYRZ02000001">
    <property type="protein sequence ID" value="PHT94874.1"/>
    <property type="molecule type" value="Genomic_DNA"/>
</dbReference>
<dbReference type="Proteomes" id="UP000222542">
    <property type="component" value="Unassembled WGS sequence"/>
</dbReference>
<dbReference type="KEGG" id="cann:107853570"/>
<name>A0A1U8FCM0_CAPAN</name>
<reference evidence="6 7" key="1">
    <citation type="journal article" date="2014" name="Nat. Genet.">
        <title>Genome sequence of the hot pepper provides insights into the evolution of pungency in Capsicum species.</title>
        <authorList>
            <person name="Kim S."/>
            <person name="Park M."/>
            <person name="Yeom S.I."/>
            <person name="Kim Y.M."/>
            <person name="Lee J.M."/>
            <person name="Lee H.A."/>
            <person name="Seo E."/>
            <person name="Choi J."/>
            <person name="Cheong K."/>
            <person name="Kim K.T."/>
            <person name="Jung K."/>
            <person name="Lee G.W."/>
            <person name="Oh S.K."/>
            <person name="Bae C."/>
            <person name="Kim S.B."/>
            <person name="Lee H.Y."/>
            <person name="Kim S.Y."/>
            <person name="Kim M.S."/>
            <person name="Kang B.C."/>
            <person name="Jo Y.D."/>
            <person name="Yang H.B."/>
            <person name="Jeong H.J."/>
            <person name="Kang W.H."/>
            <person name="Kwon J.K."/>
            <person name="Shin C."/>
            <person name="Lim J.Y."/>
            <person name="Park J.H."/>
            <person name="Huh J.H."/>
            <person name="Kim J.S."/>
            <person name="Kim B.D."/>
            <person name="Cohen O."/>
            <person name="Paran I."/>
            <person name="Suh M.C."/>
            <person name="Lee S.B."/>
            <person name="Kim Y.K."/>
            <person name="Shin Y."/>
            <person name="Noh S.J."/>
            <person name="Park J."/>
            <person name="Seo Y.S."/>
            <person name="Kwon S.Y."/>
            <person name="Kim H.A."/>
            <person name="Park J.M."/>
            <person name="Kim H.J."/>
            <person name="Choi S.B."/>
            <person name="Bosland P.W."/>
            <person name="Reeves G."/>
            <person name="Jo S.H."/>
            <person name="Lee B.W."/>
            <person name="Cho H.T."/>
            <person name="Choi H.S."/>
            <person name="Lee M.S."/>
            <person name="Yu Y."/>
            <person name="Do Choi Y."/>
            <person name="Park B.S."/>
            <person name="van Deynze A."/>
            <person name="Ashrafi H."/>
            <person name="Hill T."/>
            <person name="Kim W.T."/>
            <person name="Pai H.S."/>
            <person name="Ahn H.K."/>
            <person name="Yeam I."/>
            <person name="Giovannoni J.J."/>
            <person name="Rose J.K."/>
            <person name="Sorensen I."/>
            <person name="Lee S.J."/>
            <person name="Kim R.W."/>
            <person name="Choi I.Y."/>
            <person name="Choi B.S."/>
            <person name="Lim J.S."/>
            <person name="Lee Y.H."/>
            <person name="Choi D."/>
        </authorList>
    </citation>
    <scope>NUCLEOTIDE SEQUENCE [LARGE SCALE GENOMIC DNA]</scope>
    <source>
        <strain evidence="7">cv. CM334</strain>
    </source>
</reference>
<dbReference type="Gramene" id="PHT94874">
    <property type="protein sequence ID" value="PHT94874"/>
    <property type="gene ID" value="T459_02756"/>
</dbReference>
<dbReference type="GO" id="GO:0016567">
    <property type="term" value="P:protein ubiquitination"/>
    <property type="evidence" value="ECO:0000318"/>
    <property type="project" value="GO_Central"/>
</dbReference>
<sequence length="227" mass="26020">MKSKRQMGEVIIYVDDYEFFSTSSSTYLCRICHDEEFESCKNLEAPCACSGTVKYAHRDCIQRWCNEKGNTICEICLQKFEPAYTAPPPKKVHLVDHNTAAIIRGSVEADVENGRERVESDSEEEREMLVRRSQYSECSQAADRSASFCRTIALIFTILLMMRHLLEVLNGGARNYPFTLPTLIIIKATGILLPMYIILLLISRIQIIIRHHYLDSEDRLSNSDQDN</sequence>
<dbReference type="Pfam" id="PF12428">
    <property type="entry name" value="DUF3675"/>
    <property type="match status" value="1"/>
</dbReference>
<dbReference type="PANTHER" id="PTHR23012:SF180">
    <property type="entry name" value="RING_FYVE_PHD ZINC FINGER SUPERFAMILY PROTEIN"/>
    <property type="match status" value="1"/>
</dbReference>
<evidence type="ECO:0000256" key="4">
    <source>
        <dbReference type="SAM" id="Phobius"/>
    </source>
</evidence>
<dbReference type="InterPro" id="IPR022143">
    <property type="entry name" value="DUF3675"/>
</dbReference>
<dbReference type="CDD" id="cd16495">
    <property type="entry name" value="RING_CH-C4HC3_MARCH"/>
    <property type="match status" value="1"/>
</dbReference>
<accession>A0A1U8FCM0</accession>
<dbReference type="Gene3D" id="3.30.40.10">
    <property type="entry name" value="Zinc/RING finger domain, C3HC4 (zinc finger)"/>
    <property type="match status" value="1"/>
</dbReference>
<dbReference type="InterPro" id="IPR013083">
    <property type="entry name" value="Znf_RING/FYVE/PHD"/>
</dbReference>
<dbReference type="SUPFAM" id="SSF57850">
    <property type="entry name" value="RING/U-box"/>
    <property type="match status" value="1"/>
</dbReference>
<comment type="caution">
    <text evidence="6">The sequence shown here is derived from an EMBL/GenBank/DDBJ whole genome shotgun (WGS) entry which is preliminary data.</text>
</comment>
<dbReference type="PANTHER" id="PTHR23012">
    <property type="entry name" value="RING/FYVE/PHD ZINC FINGER DOMAIN-CONTAINING"/>
    <property type="match status" value="1"/>
</dbReference>
<dbReference type="FunFam" id="3.30.40.10:FF:000318">
    <property type="entry name" value="E3 ubiquitin-protein ligase MARCH4"/>
    <property type="match status" value="1"/>
</dbReference>
<keyword evidence="4" id="KW-1133">Transmembrane helix</keyword>
<evidence type="ECO:0000256" key="2">
    <source>
        <dbReference type="ARBA" id="ARBA00022771"/>
    </source>
</evidence>
<keyword evidence="3" id="KW-0862">Zinc</keyword>
<dbReference type="OrthoDB" id="264354at2759"/>
<evidence type="ECO:0000259" key="5">
    <source>
        <dbReference type="PROSITE" id="PS51292"/>
    </source>
</evidence>
<organism evidence="6 7">
    <name type="scientific">Capsicum annuum</name>
    <name type="common">Capsicum pepper</name>
    <dbReference type="NCBI Taxonomy" id="4072"/>
    <lineage>
        <taxon>Eukaryota</taxon>
        <taxon>Viridiplantae</taxon>
        <taxon>Streptophyta</taxon>
        <taxon>Embryophyta</taxon>
        <taxon>Tracheophyta</taxon>
        <taxon>Spermatophyta</taxon>
        <taxon>Magnoliopsida</taxon>
        <taxon>eudicotyledons</taxon>
        <taxon>Gunneridae</taxon>
        <taxon>Pentapetalae</taxon>
        <taxon>asterids</taxon>
        <taxon>lamiids</taxon>
        <taxon>Solanales</taxon>
        <taxon>Solanaceae</taxon>
        <taxon>Solanoideae</taxon>
        <taxon>Capsiceae</taxon>
        <taxon>Capsicum</taxon>
    </lineage>
</organism>
<keyword evidence="2" id="KW-0863">Zinc-finger</keyword>
<dbReference type="GO" id="GO:0016020">
    <property type="term" value="C:membrane"/>
    <property type="evidence" value="ECO:0000318"/>
    <property type="project" value="GO_Central"/>
</dbReference>
<dbReference type="InterPro" id="IPR033275">
    <property type="entry name" value="MARCH-like"/>
</dbReference>
<dbReference type="STRING" id="4072.A0A1U8FCM0"/>
<gene>
    <name evidence="6" type="ORF">T459_02756</name>
</gene>
<dbReference type="InterPro" id="IPR011016">
    <property type="entry name" value="Znf_RING-CH"/>
</dbReference>
<evidence type="ECO:0000313" key="6">
    <source>
        <dbReference type="EMBL" id="PHT94874.1"/>
    </source>
</evidence>
<dbReference type="PROSITE" id="PS51292">
    <property type="entry name" value="ZF_RING_CH"/>
    <property type="match status" value="1"/>
</dbReference>
<dbReference type="OMA" id="IRHHYLD"/>
<dbReference type="SMART" id="SM00744">
    <property type="entry name" value="RINGv"/>
    <property type="match status" value="1"/>
</dbReference>
<evidence type="ECO:0000313" key="7">
    <source>
        <dbReference type="Proteomes" id="UP000222542"/>
    </source>
</evidence>
<protein>
    <recommendedName>
        <fullName evidence="5">RING-CH-type domain-containing protein</fullName>
    </recommendedName>
</protein>
<reference evidence="6 7" key="2">
    <citation type="journal article" date="2017" name="Genome Biol.">
        <title>New reference genome sequences of hot pepper reveal the massive evolution of plant disease-resistance genes by retroduplication.</title>
        <authorList>
            <person name="Kim S."/>
            <person name="Park J."/>
            <person name="Yeom S.I."/>
            <person name="Kim Y.M."/>
            <person name="Seo E."/>
            <person name="Kim K.T."/>
            <person name="Kim M.S."/>
            <person name="Lee J.M."/>
            <person name="Cheong K."/>
            <person name="Shin H.S."/>
            <person name="Kim S.B."/>
            <person name="Han K."/>
            <person name="Lee J."/>
            <person name="Park M."/>
            <person name="Lee H.A."/>
            <person name="Lee H.Y."/>
            <person name="Lee Y."/>
            <person name="Oh S."/>
            <person name="Lee J.H."/>
            <person name="Choi E."/>
            <person name="Choi E."/>
            <person name="Lee S.E."/>
            <person name="Jeon J."/>
            <person name="Kim H."/>
            <person name="Choi G."/>
            <person name="Song H."/>
            <person name="Lee J."/>
            <person name="Lee S.C."/>
            <person name="Kwon J.K."/>
            <person name="Lee H.Y."/>
            <person name="Koo N."/>
            <person name="Hong Y."/>
            <person name="Kim R.W."/>
            <person name="Kang W.H."/>
            <person name="Huh J.H."/>
            <person name="Kang B.C."/>
            <person name="Yang T.J."/>
            <person name="Lee Y.H."/>
            <person name="Bennetzen J.L."/>
            <person name="Choi D."/>
        </authorList>
    </citation>
    <scope>NUCLEOTIDE SEQUENCE [LARGE SCALE GENOMIC DNA]</scope>
    <source>
        <strain evidence="7">cv. CM334</strain>
    </source>
</reference>